<dbReference type="AlphaFoldDB" id="A0A813KT44"/>
<feature type="region of interest" description="Disordered" evidence="1">
    <location>
        <begin position="727"/>
        <end position="748"/>
    </location>
</feature>
<feature type="region of interest" description="Disordered" evidence="1">
    <location>
        <begin position="98"/>
        <end position="210"/>
    </location>
</feature>
<keyword evidence="2" id="KW-0812">Transmembrane</keyword>
<protein>
    <recommendedName>
        <fullName evidence="5">Transmembrane protein</fullName>
    </recommendedName>
</protein>
<evidence type="ECO:0000313" key="4">
    <source>
        <dbReference type="Proteomes" id="UP000626109"/>
    </source>
</evidence>
<evidence type="ECO:0000256" key="1">
    <source>
        <dbReference type="SAM" id="MobiDB-lite"/>
    </source>
</evidence>
<evidence type="ECO:0008006" key="5">
    <source>
        <dbReference type="Google" id="ProtNLM"/>
    </source>
</evidence>
<evidence type="ECO:0000313" key="3">
    <source>
        <dbReference type="EMBL" id="CAE8714477.1"/>
    </source>
</evidence>
<feature type="compositionally biased region" description="Acidic residues" evidence="1">
    <location>
        <begin position="100"/>
        <end position="111"/>
    </location>
</feature>
<feature type="compositionally biased region" description="Low complexity" evidence="1">
    <location>
        <begin position="735"/>
        <end position="747"/>
    </location>
</feature>
<keyword evidence="2" id="KW-0472">Membrane</keyword>
<dbReference type="EMBL" id="CAJNNW010032649">
    <property type="protein sequence ID" value="CAE8714477.1"/>
    <property type="molecule type" value="Genomic_DNA"/>
</dbReference>
<comment type="caution">
    <text evidence="3">The sequence shown here is derived from an EMBL/GenBank/DDBJ whole genome shotgun (WGS) entry which is preliminary data.</text>
</comment>
<dbReference type="Proteomes" id="UP000626109">
    <property type="component" value="Unassembled WGS sequence"/>
</dbReference>
<proteinExistence type="predicted"/>
<gene>
    <name evidence="3" type="ORF">PGLA2088_LOCUS38012</name>
</gene>
<accession>A0A813KT44</accession>
<organism evidence="3 4">
    <name type="scientific">Polarella glacialis</name>
    <name type="common">Dinoflagellate</name>
    <dbReference type="NCBI Taxonomy" id="89957"/>
    <lineage>
        <taxon>Eukaryota</taxon>
        <taxon>Sar</taxon>
        <taxon>Alveolata</taxon>
        <taxon>Dinophyceae</taxon>
        <taxon>Suessiales</taxon>
        <taxon>Suessiaceae</taxon>
        <taxon>Polarella</taxon>
    </lineage>
</organism>
<evidence type="ECO:0000256" key="2">
    <source>
        <dbReference type="SAM" id="Phobius"/>
    </source>
</evidence>
<reference evidence="3" key="1">
    <citation type="submission" date="2021-02" db="EMBL/GenBank/DDBJ databases">
        <authorList>
            <person name="Dougan E. K."/>
            <person name="Rhodes N."/>
            <person name="Thang M."/>
            <person name="Chan C."/>
        </authorList>
    </citation>
    <scope>NUCLEOTIDE SEQUENCE</scope>
</reference>
<feature type="compositionally biased region" description="Polar residues" evidence="1">
    <location>
        <begin position="116"/>
        <end position="164"/>
    </location>
</feature>
<feature type="compositionally biased region" description="Low complexity" evidence="1">
    <location>
        <begin position="188"/>
        <end position="204"/>
    </location>
</feature>
<name>A0A813KT44_POLGL</name>
<keyword evidence="2" id="KW-1133">Transmembrane helix</keyword>
<feature type="transmembrane region" description="Helical" evidence="2">
    <location>
        <begin position="659"/>
        <end position="682"/>
    </location>
</feature>
<sequence>MFTHNHCACAAISKGTHESAQNHTPPPQPQLEGPSLRSMLCCQSMLRVLPVLLLLLRANAGSYVNAQVPGNNSKVLTDRSLWAPSVASIATIERRAASEETAEATAEETAEEVATQSKAAALQTSQPTTSATETIQQDSQLPHSITTTSQDTYDPYYRTTSQQSPFFEPPKPAAPPEGAVQEQPVTWESPPETTLPPQSTTPLQWASSLSPRSQGWQSDAICAASCLVSCGVCDSKCLGCDFCKQELNGPLGESAKYCFPTMQAFTDAGRTTLFWIAPPEEGEEKFPSPFGPAMEIDVDCKVLCYEVWYSDTPDFSSFQVQSVSGQTEVPLPDLGSEGLGPSYAKVRAVQSAEVTSYASRSAWSNMVDWRMKDNAGSSVTIDVSSSAEAAEAAAARAAGTQISDIAELTTRLPHTTTLPETSPASTLSATTTYIFAIVPPNIATTMVPMWQVPASVLSGQQRHGISGQDASDGIEASLEIQVAPGDVSSLVSERGIQTLRSGISSMLLVRAERVQILSVSAASTALSDPTGPPRSLQTQTLRRAAESEGVITGAMQADFVVMCSSVEERRTVTNGVESIGRDADAMNRFTTVIRGAAGVTVDPAYVRGGMLDRYWSRSALVDSIGHSQDGGLEVVSQDTSSDRQDKRKWWQKWQKQKPWLPALVASMSGGVLFACCACAILADRKRRHRRHEAPEKGEAPSGLVGFDPRRFDPGKYMTQVAAREATAGQGDLRPLLSSDKSSGSHSLPAGYPARYLPVGH</sequence>